<dbReference type="AlphaFoldDB" id="A0A0R1SFX5"/>
<gene>
    <name evidence="1" type="ORF">FC27_GL000868</name>
</gene>
<sequence>MDGIKDILSNNLQAALKRPESDLEINVIGGIMLGMIGYYLQTNDFPSSKEIHQLSDTVNLIFGT</sequence>
<dbReference type="eggNOG" id="COG1309">
    <property type="taxonomic scope" value="Bacteria"/>
</dbReference>
<name>A0A0R1SFX5_9LACO</name>
<reference evidence="1 2" key="1">
    <citation type="journal article" date="2015" name="Genome Announc.">
        <title>Expanding the biotechnology potential of lactobacilli through comparative genomics of 213 strains and associated genera.</title>
        <authorList>
            <person name="Sun Z."/>
            <person name="Harris H.M."/>
            <person name="McCann A."/>
            <person name="Guo C."/>
            <person name="Argimon S."/>
            <person name="Zhang W."/>
            <person name="Yang X."/>
            <person name="Jeffery I.B."/>
            <person name="Cooney J.C."/>
            <person name="Kagawa T.F."/>
            <person name="Liu W."/>
            <person name="Song Y."/>
            <person name="Salvetti E."/>
            <person name="Wrobel A."/>
            <person name="Rasinkangas P."/>
            <person name="Parkhill J."/>
            <person name="Rea M.C."/>
            <person name="O'Sullivan O."/>
            <person name="Ritari J."/>
            <person name="Douillard F.P."/>
            <person name="Paul Ross R."/>
            <person name="Yang R."/>
            <person name="Briner A.E."/>
            <person name="Felis G.E."/>
            <person name="de Vos W.M."/>
            <person name="Barrangou R."/>
            <person name="Klaenhammer T.R."/>
            <person name="Caufield P.W."/>
            <person name="Cui Y."/>
            <person name="Zhang H."/>
            <person name="O'Toole P.W."/>
        </authorList>
    </citation>
    <scope>NUCLEOTIDE SEQUENCE [LARGE SCALE GENOMIC DNA]</scope>
    <source>
        <strain evidence="1 2">DSM 14857</strain>
    </source>
</reference>
<keyword evidence="2" id="KW-1185">Reference proteome</keyword>
<dbReference type="EMBL" id="AZFA01000002">
    <property type="protein sequence ID" value="KRL68129.1"/>
    <property type="molecule type" value="Genomic_DNA"/>
</dbReference>
<organism evidence="1 2">
    <name type="scientific">Companilactobacillus versmoldensis DSM 14857 = KCTC 3814</name>
    <dbReference type="NCBI Taxonomy" id="1423815"/>
    <lineage>
        <taxon>Bacteria</taxon>
        <taxon>Bacillati</taxon>
        <taxon>Bacillota</taxon>
        <taxon>Bacilli</taxon>
        <taxon>Lactobacillales</taxon>
        <taxon>Lactobacillaceae</taxon>
        <taxon>Companilactobacillus</taxon>
    </lineage>
</organism>
<evidence type="ECO:0000313" key="1">
    <source>
        <dbReference type="EMBL" id="KRL68129.1"/>
    </source>
</evidence>
<protein>
    <submittedName>
        <fullName evidence="1">Uncharacterized protein</fullName>
    </submittedName>
</protein>
<proteinExistence type="predicted"/>
<comment type="caution">
    <text evidence="1">The sequence shown here is derived from an EMBL/GenBank/DDBJ whole genome shotgun (WGS) entry which is preliminary data.</text>
</comment>
<dbReference type="PATRIC" id="fig|1423815.3.peg.884"/>
<dbReference type="Proteomes" id="UP000051647">
    <property type="component" value="Unassembled WGS sequence"/>
</dbReference>
<accession>A0A0R1SFX5</accession>
<evidence type="ECO:0000313" key="2">
    <source>
        <dbReference type="Proteomes" id="UP000051647"/>
    </source>
</evidence>